<dbReference type="EMBL" id="JAHUTI010078981">
    <property type="protein sequence ID" value="MED6257206.1"/>
    <property type="molecule type" value="Genomic_DNA"/>
</dbReference>
<evidence type="ECO:0000256" key="1">
    <source>
        <dbReference type="SAM" id="MobiDB-lite"/>
    </source>
</evidence>
<dbReference type="PANTHER" id="PTHR28495">
    <property type="entry name" value="HYPOTHETICAL PROTEIN LOC100359752"/>
    <property type="match status" value="1"/>
</dbReference>
<feature type="region of interest" description="Disordered" evidence="1">
    <location>
        <begin position="630"/>
        <end position="653"/>
    </location>
</feature>
<reference evidence="3 4" key="1">
    <citation type="submission" date="2021-07" db="EMBL/GenBank/DDBJ databases">
        <authorList>
            <person name="Palmer J.M."/>
        </authorList>
    </citation>
    <scope>NUCLEOTIDE SEQUENCE [LARGE SCALE GENOMIC DNA]</scope>
    <source>
        <strain evidence="3 4">AT_MEX2019</strain>
        <tissue evidence="3">Muscle</tissue>
    </source>
</reference>
<dbReference type="Pfam" id="PF15813">
    <property type="entry name" value="DUF4708"/>
    <property type="match status" value="2"/>
</dbReference>
<feature type="compositionally biased region" description="Basic and acidic residues" evidence="1">
    <location>
        <begin position="630"/>
        <end position="648"/>
    </location>
</feature>
<accession>A0ABU7C4T5</accession>
<protein>
    <recommendedName>
        <fullName evidence="2">DUF4708 domain-containing protein</fullName>
    </recommendedName>
</protein>
<keyword evidence="4" id="KW-1185">Reference proteome</keyword>
<comment type="caution">
    <text evidence="3">The sequence shown here is derived from an EMBL/GenBank/DDBJ whole genome shotgun (WGS) entry which is preliminary data.</text>
</comment>
<sequence length="760" mass="84544">MMLTRNQSRMNEIRKSGNSFFVLPSFGSRKRLTPRMNGVSSKPLFFLGLPDLNQLVCVTLSLQEHEDQEPRTNQVKACRELVLLNADILACPAVDSITDITAVMAQLEFSSCRFISETLSSGSRISCTEKQHRVQFFQRGFLQAFAVRNRLQLGCPQRVFPGDLQCCLSYSLISRLAPRWNKAGLYLISGDDFLTERGPLSAVSMELSTSEGRLCISIEANAVRLPPPTLGDFDLPALVIRRFCSDSDSILDPSSTGGPIWCHVLPSMKKGQIITISRQLPRDGPFRTYRDLQNHWNRLYGYRLPDLGQEEVVYCSVYFRPVGERLFTYPLSCIRLQPVQRCPRVDLQGALGCFLSDITDRLQSVCGFPARLTSKPSYRTVQLSSAASLQVLSRDQINLTHSISTRPILTQLPAPPLSQPLSSFSSRLEPPWIPLSQQGGAEELLGKKSWNTVRQSGEDWSSSSHSSNSQNLYQLDHSRSGSSFYQHFQPASSLPVTPPHALPSPVPVSPKLVPIFRNKAPSHRINVALLRAQKQEQLSGRREDKPRITLPVTAGSKTAVPAASSSFSAVSLPLPPRIVPRFNHRPKNLSSSISQPSGRPKVNHISSLSPISRVKPVVIIPSKFKTRFSKTPEKVGPERNAEPWKTPDRTAGSESIVPKSIMKTSREAETNRPPLTSGTISTKDISISRKNKVVFELKEEKPQKPKASVQDVEKMARSNQLSKLSSTTLLLWLKQRGVQVAAKHRKEELMVKVMSCLAEA</sequence>
<gene>
    <name evidence="3" type="ORF">ATANTOWER_014605</name>
</gene>
<dbReference type="InterPro" id="IPR031643">
    <property type="entry name" value="DUF4708"/>
</dbReference>
<organism evidence="3 4">
    <name type="scientific">Ataeniobius toweri</name>
    <dbReference type="NCBI Taxonomy" id="208326"/>
    <lineage>
        <taxon>Eukaryota</taxon>
        <taxon>Metazoa</taxon>
        <taxon>Chordata</taxon>
        <taxon>Craniata</taxon>
        <taxon>Vertebrata</taxon>
        <taxon>Euteleostomi</taxon>
        <taxon>Actinopterygii</taxon>
        <taxon>Neopterygii</taxon>
        <taxon>Teleostei</taxon>
        <taxon>Neoteleostei</taxon>
        <taxon>Acanthomorphata</taxon>
        <taxon>Ovalentaria</taxon>
        <taxon>Atherinomorphae</taxon>
        <taxon>Cyprinodontiformes</taxon>
        <taxon>Goodeidae</taxon>
        <taxon>Ataeniobius</taxon>
    </lineage>
</organism>
<name>A0ABU7C4T5_9TELE</name>
<feature type="domain" description="DUF4708" evidence="2">
    <location>
        <begin position="133"/>
        <end position="343"/>
    </location>
</feature>
<evidence type="ECO:0000259" key="2">
    <source>
        <dbReference type="Pfam" id="PF15813"/>
    </source>
</evidence>
<evidence type="ECO:0000313" key="3">
    <source>
        <dbReference type="EMBL" id="MED6257206.1"/>
    </source>
</evidence>
<dbReference type="PANTHER" id="PTHR28495:SF1">
    <property type="entry name" value="GENE, 17266-RELATED"/>
    <property type="match status" value="1"/>
</dbReference>
<evidence type="ECO:0000313" key="4">
    <source>
        <dbReference type="Proteomes" id="UP001345963"/>
    </source>
</evidence>
<proteinExistence type="predicted"/>
<feature type="domain" description="DUF4708" evidence="2">
    <location>
        <begin position="44"/>
        <end position="106"/>
    </location>
</feature>
<dbReference type="Proteomes" id="UP001345963">
    <property type="component" value="Unassembled WGS sequence"/>
</dbReference>